<dbReference type="Proteomes" id="UP001200022">
    <property type="component" value="Unassembled WGS sequence"/>
</dbReference>
<protein>
    <submittedName>
        <fullName evidence="4">CHAT domain-containing protein</fullName>
    </submittedName>
</protein>
<feature type="chain" id="PRO_5046780168" evidence="2">
    <location>
        <begin position="26"/>
        <end position="1074"/>
    </location>
</feature>
<keyword evidence="1" id="KW-1133">Transmembrane helix</keyword>
<dbReference type="Pfam" id="PF13181">
    <property type="entry name" value="TPR_8"/>
    <property type="match status" value="2"/>
</dbReference>
<comment type="caution">
    <text evidence="4">The sequence shown here is derived from an EMBL/GenBank/DDBJ whole genome shotgun (WGS) entry which is preliminary data.</text>
</comment>
<evidence type="ECO:0000259" key="3">
    <source>
        <dbReference type="Pfam" id="PF12770"/>
    </source>
</evidence>
<keyword evidence="5" id="KW-1185">Reference proteome</keyword>
<dbReference type="RefSeq" id="WP_237231241.1">
    <property type="nucleotide sequence ID" value="NZ_JAKKDV010000002.1"/>
</dbReference>
<keyword evidence="1" id="KW-0812">Transmembrane</keyword>
<dbReference type="InterPro" id="IPR019734">
    <property type="entry name" value="TPR_rpt"/>
</dbReference>
<dbReference type="EMBL" id="JAKKDV010000002">
    <property type="protein sequence ID" value="MCF7560565.1"/>
    <property type="molecule type" value="Genomic_DNA"/>
</dbReference>
<dbReference type="InterPro" id="IPR024983">
    <property type="entry name" value="CHAT_dom"/>
</dbReference>
<feature type="signal peptide" evidence="2">
    <location>
        <begin position="1"/>
        <end position="25"/>
    </location>
</feature>
<dbReference type="Pfam" id="PF12770">
    <property type="entry name" value="CHAT"/>
    <property type="match status" value="1"/>
</dbReference>
<reference evidence="4 5" key="1">
    <citation type="submission" date="2022-01" db="EMBL/GenBank/DDBJ databases">
        <title>Draft genome sequence of Sabulilitoribacter multivorans KCTC 32326.</title>
        <authorList>
            <person name="Oh J.-S."/>
        </authorList>
    </citation>
    <scope>NUCLEOTIDE SEQUENCE [LARGE SCALE GENOMIC DNA]</scope>
    <source>
        <strain evidence="4 5">M-M16</strain>
    </source>
</reference>
<evidence type="ECO:0000313" key="5">
    <source>
        <dbReference type="Proteomes" id="UP001200022"/>
    </source>
</evidence>
<keyword evidence="1" id="KW-0472">Membrane</keyword>
<evidence type="ECO:0000313" key="4">
    <source>
        <dbReference type="EMBL" id="MCF7560565.1"/>
    </source>
</evidence>
<name>A0ABS9IIS1_9FLAO</name>
<feature type="transmembrane region" description="Helical" evidence="1">
    <location>
        <begin position="1051"/>
        <end position="1070"/>
    </location>
</feature>
<dbReference type="SUPFAM" id="SSF48452">
    <property type="entry name" value="TPR-like"/>
    <property type="match status" value="3"/>
</dbReference>
<sequence>MTRIKYYKVCFVILLLGIISLKSQAQNNTTDGISYIEELIKNDSLQLAEKELKAQIEYLRLQKNYDSLTYYIPLVGSYNLAQGNYQEAIKKATLFVNELKSLNDNNITTDALIQLSNIYFNARQHDKVYEVNNEALEYAKFIKKDKSSKISQLHYNLGTASLNLGRVMEGKNHLYESKRILEDSPNQNLINLYNTYNSIGRLQSSLTQIDSSIHYYQKALKTLTAMDSTEVNRDYWKAIVNNNISLNYQNIGKTDKAIEFITDAIYDFQKFINVSNDESKKLRAKRYRLATIDNLSTFYEGIGEYNRALELVLYSYEEKLKFLKTDDPNVVFSLVILAHMHLKVKDFKKAAVYADKALDVINKSPSNFSLVHSFTLSIRASIYRALNNFNEAKKMYEESELLYNKTFDGSYSIDRLDAIIEMSKFYAKINDSKKALQLATSAYNYTKQNEFENTLMQFHHTVNMAEVYFELKKYNDALSYSNKALEFFSENKLQSQTLSDSIQQEFKKPKAILVNVKSKYYLATEHSESFLIDLLKQINNSIKILEQRKSITKSYDDLSLLIVENNELFNFSKQLLLDLFHLTNKEDYLIKLLTIHESSIYNRIRTRLNLKNNITFANIPKAILDRENLLKHELSTSIKNDDGSFKSFFEKNNNWKIFLDSLKQTYPKYYKMRYATIEEPLNDIHKKIQQNTTVIRYLFANENLYVVVLSANSNDIFKVDTENISNYISELSENQSSIKSISIILHELYQKLWKPIEHKIKTENIIIIPDGALFNLSFETLTPKKISSFKELGTMSLLSKHSISYNYSLLLLDKNKKTINYQNDFIAFAPEFTDKMKKDYRVAITDSVSVDKTYLSLLPQPFSVDLAKKYSRLFNGSFFINENASKKIFKNEANEHKIIHIGTHAESNNITPELSRLIFAKNNPNDNNSLYTYEIYNESLNSNLAILTACETGKPSYQAGEGMISLAHAFNYAGSESILTSLWKIDEQSSAKIIELFYDNIKNGLPKDQALQKAKIDYIVNAEGRTVAPQYWAGLVLIGDTAPIDLQITSYLIWYILVTVFIILALVFFLKRRK</sequence>
<feature type="domain" description="CHAT" evidence="3">
    <location>
        <begin position="745"/>
        <end position="1040"/>
    </location>
</feature>
<keyword evidence="2" id="KW-0732">Signal</keyword>
<dbReference type="PANTHER" id="PTHR10098">
    <property type="entry name" value="RAPSYN-RELATED"/>
    <property type="match status" value="1"/>
</dbReference>
<gene>
    <name evidence="4" type="ORF">L3X39_07940</name>
</gene>
<dbReference type="SMART" id="SM00028">
    <property type="entry name" value="TPR"/>
    <property type="match status" value="6"/>
</dbReference>
<proteinExistence type="predicted"/>
<accession>A0ABS9IIS1</accession>
<dbReference type="Gene3D" id="1.25.40.10">
    <property type="entry name" value="Tetratricopeptide repeat domain"/>
    <property type="match status" value="3"/>
</dbReference>
<dbReference type="InterPro" id="IPR011990">
    <property type="entry name" value="TPR-like_helical_dom_sf"/>
</dbReference>
<evidence type="ECO:0000256" key="1">
    <source>
        <dbReference type="SAM" id="Phobius"/>
    </source>
</evidence>
<evidence type="ECO:0000256" key="2">
    <source>
        <dbReference type="SAM" id="SignalP"/>
    </source>
</evidence>
<organism evidence="4 5">
    <name type="scientific">Flaviramulus multivorans</name>
    <dbReference type="NCBI Taxonomy" id="1304750"/>
    <lineage>
        <taxon>Bacteria</taxon>
        <taxon>Pseudomonadati</taxon>
        <taxon>Bacteroidota</taxon>
        <taxon>Flavobacteriia</taxon>
        <taxon>Flavobacteriales</taxon>
        <taxon>Flavobacteriaceae</taxon>
        <taxon>Flaviramulus</taxon>
    </lineage>
</organism>